<evidence type="ECO:0008006" key="5">
    <source>
        <dbReference type="Google" id="ProtNLM"/>
    </source>
</evidence>
<keyword evidence="4" id="KW-1185">Reference proteome</keyword>
<evidence type="ECO:0000313" key="4">
    <source>
        <dbReference type="Proteomes" id="UP001461960"/>
    </source>
</evidence>
<dbReference type="RefSeq" id="WP_299218586.1">
    <property type="nucleotide sequence ID" value="NZ_JBDGHN010000005.1"/>
</dbReference>
<gene>
    <name evidence="3" type="ORF">AAIR29_09570</name>
</gene>
<keyword evidence="2" id="KW-0732">Signal</keyword>
<feature type="signal peptide" evidence="2">
    <location>
        <begin position="1"/>
        <end position="25"/>
    </location>
</feature>
<feature type="chain" id="PRO_5045570247" description="Lipoprotein" evidence="2">
    <location>
        <begin position="26"/>
        <end position="229"/>
    </location>
</feature>
<feature type="compositionally biased region" description="Polar residues" evidence="1">
    <location>
        <begin position="25"/>
        <end position="42"/>
    </location>
</feature>
<organism evidence="3 4">
    <name type="scientific">Psychrobacter saeujeotis</name>
    <dbReference type="NCBI Taxonomy" id="3143436"/>
    <lineage>
        <taxon>Bacteria</taxon>
        <taxon>Pseudomonadati</taxon>
        <taxon>Pseudomonadota</taxon>
        <taxon>Gammaproteobacteria</taxon>
        <taxon>Moraxellales</taxon>
        <taxon>Moraxellaceae</taxon>
        <taxon>Psychrobacter</taxon>
    </lineage>
</organism>
<reference evidence="3 4" key="1">
    <citation type="submission" date="2024-05" db="EMBL/GenBank/DDBJ databases">
        <authorList>
            <person name="Kim H.-Y."/>
            <person name="Kim E."/>
            <person name="Cai Y."/>
            <person name="Yang S.-M."/>
            <person name="Lee W."/>
        </authorList>
    </citation>
    <scope>NUCLEOTIDE SEQUENCE [LARGE SCALE GENOMIC DNA]</scope>
    <source>
        <strain evidence="3 4">FBL11</strain>
    </source>
</reference>
<evidence type="ECO:0000256" key="2">
    <source>
        <dbReference type="SAM" id="SignalP"/>
    </source>
</evidence>
<feature type="region of interest" description="Disordered" evidence="1">
    <location>
        <begin position="25"/>
        <end position="61"/>
    </location>
</feature>
<comment type="caution">
    <text evidence="3">The sequence shown here is derived from an EMBL/GenBank/DDBJ whole genome shotgun (WGS) entry which is preliminary data.</text>
</comment>
<proteinExistence type="predicted"/>
<name>A0ABU9X8Z9_9GAMM</name>
<protein>
    <recommendedName>
        <fullName evidence="5">Lipoprotein</fullName>
    </recommendedName>
</protein>
<evidence type="ECO:0000313" key="3">
    <source>
        <dbReference type="EMBL" id="MEN2751881.1"/>
    </source>
</evidence>
<dbReference type="EMBL" id="JBDGHN010000005">
    <property type="protein sequence ID" value="MEN2751881.1"/>
    <property type="molecule type" value="Genomic_DNA"/>
</dbReference>
<dbReference type="Proteomes" id="UP001461960">
    <property type="component" value="Unassembled WGS sequence"/>
</dbReference>
<sequence>MWNNSLQTFAVSIVIAAGVSLSACNAPTQETPSEAVSDSTAEQAKPEQANPTPETDLDGATVEQGTPVKYDVSSWGDKQVQPVSVQEVDQIKSTFGKVVTTDENSLDYASNPAVKYRFMDTDAPYLDLIDSEKYLELGWYFANPTDSDKEKELSKAHAKKSYQLARQLMNDDGGKVISDMLRGQIIKNKTIGGQKIELGKCEFYSCMLVLNKSGEQQAEDSERKLDNDG</sequence>
<accession>A0ABU9X8Z9</accession>
<evidence type="ECO:0000256" key="1">
    <source>
        <dbReference type="SAM" id="MobiDB-lite"/>
    </source>
</evidence>